<evidence type="ECO:0000256" key="6">
    <source>
        <dbReference type="ARBA" id="ARBA00023136"/>
    </source>
</evidence>
<evidence type="ECO:0000256" key="1">
    <source>
        <dbReference type="ARBA" id="ARBA00004651"/>
    </source>
</evidence>
<dbReference type="AlphaFoldDB" id="A0A419SBJ8"/>
<accession>A0A419SBJ8</accession>
<evidence type="ECO:0000256" key="3">
    <source>
        <dbReference type="ARBA" id="ARBA00022475"/>
    </source>
</evidence>
<keyword evidence="6 7" id="KW-0472">Membrane</keyword>
<keyword evidence="3" id="KW-1003">Cell membrane</keyword>
<feature type="transmembrane region" description="Helical" evidence="7">
    <location>
        <begin position="7"/>
        <end position="26"/>
    </location>
</feature>
<evidence type="ECO:0000256" key="5">
    <source>
        <dbReference type="ARBA" id="ARBA00022989"/>
    </source>
</evidence>
<comment type="caution">
    <text evidence="8">The sequence shown here is derived from an EMBL/GenBank/DDBJ whole genome shotgun (WGS) entry which is preliminary data.</text>
</comment>
<evidence type="ECO:0000313" key="8">
    <source>
        <dbReference type="EMBL" id="RKD20189.1"/>
    </source>
</evidence>
<proteinExistence type="inferred from homology"/>
<sequence length="132" mass="14008">MNKNRDLSLLVLRLGVGILMLMHGVAKLKGIGFIEGMLAEKGIPGIVAYGVYITEVIAPLLIIIGYRTRLAAIFLILGAITAMLLVHSADIFQLNQAGGWAVELLGLFITGALSLAISGGGKYALSSKNKWD</sequence>
<dbReference type="Pfam" id="PF07681">
    <property type="entry name" value="DoxX"/>
    <property type="match status" value="1"/>
</dbReference>
<evidence type="ECO:0000256" key="7">
    <source>
        <dbReference type="SAM" id="Phobius"/>
    </source>
</evidence>
<dbReference type="InterPro" id="IPR051907">
    <property type="entry name" value="DoxX-like_oxidoreductase"/>
</dbReference>
<dbReference type="EMBL" id="MBTA01000001">
    <property type="protein sequence ID" value="RKD20189.1"/>
    <property type="molecule type" value="Genomic_DNA"/>
</dbReference>
<keyword evidence="4 7" id="KW-0812">Transmembrane</keyword>
<evidence type="ECO:0000256" key="4">
    <source>
        <dbReference type="ARBA" id="ARBA00022692"/>
    </source>
</evidence>
<feature type="transmembrane region" description="Helical" evidence="7">
    <location>
        <begin position="46"/>
        <end position="66"/>
    </location>
</feature>
<dbReference type="PANTHER" id="PTHR33452">
    <property type="entry name" value="OXIDOREDUCTASE CATD-RELATED"/>
    <property type="match status" value="1"/>
</dbReference>
<evidence type="ECO:0000313" key="9">
    <source>
        <dbReference type="Proteomes" id="UP000283433"/>
    </source>
</evidence>
<comment type="similarity">
    <text evidence="2">Belongs to the DoxX family.</text>
</comment>
<dbReference type="Proteomes" id="UP000283433">
    <property type="component" value="Unassembled WGS sequence"/>
</dbReference>
<organism evidence="8 9">
    <name type="scientific">Pelobium manganitolerans</name>
    <dbReference type="NCBI Taxonomy" id="1842495"/>
    <lineage>
        <taxon>Bacteria</taxon>
        <taxon>Pseudomonadati</taxon>
        <taxon>Bacteroidota</taxon>
        <taxon>Sphingobacteriia</taxon>
        <taxon>Sphingobacteriales</taxon>
        <taxon>Sphingobacteriaceae</taxon>
        <taxon>Pelobium</taxon>
    </lineage>
</organism>
<dbReference type="RefSeq" id="WP_120180102.1">
    <property type="nucleotide sequence ID" value="NZ_CBINCU010000001.1"/>
</dbReference>
<dbReference type="PANTHER" id="PTHR33452:SF1">
    <property type="entry name" value="INNER MEMBRANE PROTEIN YPHA-RELATED"/>
    <property type="match status" value="1"/>
</dbReference>
<comment type="subcellular location">
    <subcellularLocation>
        <location evidence="1">Cell membrane</location>
        <topology evidence="1">Multi-pass membrane protein</topology>
    </subcellularLocation>
</comment>
<dbReference type="OrthoDB" id="280866at2"/>
<keyword evidence="5 7" id="KW-1133">Transmembrane helix</keyword>
<keyword evidence="9" id="KW-1185">Reference proteome</keyword>
<name>A0A419SBJ8_9SPHI</name>
<reference evidence="8 9" key="1">
    <citation type="submission" date="2016-07" db="EMBL/GenBank/DDBJ databases">
        <title>Genome of Pelobium manganitolerans.</title>
        <authorList>
            <person name="Wu S."/>
            <person name="Wang G."/>
        </authorList>
    </citation>
    <scope>NUCLEOTIDE SEQUENCE [LARGE SCALE GENOMIC DNA]</scope>
    <source>
        <strain evidence="8 9">YS-25</strain>
    </source>
</reference>
<evidence type="ECO:0000256" key="2">
    <source>
        <dbReference type="ARBA" id="ARBA00006679"/>
    </source>
</evidence>
<feature type="transmembrane region" description="Helical" evidence="7">
    <location>
        <begin position="104"/>
        <end position="125"/>
    </location>
</feature>
<gene>
    <name evidence="8" type="ORF">BCY91_00760</name>
</gene>
<feature type="transmembrane region" description="Helical" evidence="7">
    <location>
        <begin position="73"/>
        <end position="92"/>
    </location>
</feature>
<protein>
    <submittedName>
        <fullName evidence="8">DoxX family protein</fullName>
    </submittedName>
</protein>
<dbReference type="InterPro" id="IPR032808">
    <property type="entry name" value="DoxX"/>
</dbReference>
<dbReference type="GO" id="GO:0005886">
    <property type="term" value="C:plasma membrane"/>
    <property type="evidence" value="ECO:0007669"/>
    <property type="project" value="UniProtKB-SubCell"/>
</dbReference>